<feature type="chain" id="PRO_5016961430" evidence="1">
    <location>
        <begin position="24"/>
        <end position="183"/>
    </location>
</feature>
<sequence>MSNRMIAAAILAGAALVPTAAAAQETKPTQAQYAATARYALPLAMQGTIDFCRPHLQSNGFFATNGSSLVKRYTAGKDKSWPVARDTLVKVITSKDKSSAAFITALPDEALKSMADAFIPTLVVEELNPKDCLIAEKIVAQLAPLPAENVANLFGVVITAIDKDEARKAAQTKATSPKAAGTK</sequence>
<reference evidence="2 3" key="1">
    <citation type="submission" date="2018-04" db="EMBL/GenBank/DDBJ databases">
        <title>Altererythrobacter sp. HME9302 genome sequencing and assembly.</title>
        <authorList>
            <person name="Kang H."/>
            <person name="Kim H."/>
            <person name="Joh K."/>
        </authorList>
    </citation>
    <scope>NUCLEOTIDE SEQUENCE [LARGE SCALE GENOMIC DNA]</scope>
    <source>
        <strain evidence="2 3">HME9302</strain>
    </source>
</reference>
<gene>
    <name evidence="2" type="ORF">HME9302_01177</name>
</gene>
<evidence type="ECO:0000313" key="2">
    <source>
        <dbReference type="EMBL" id="RDC59979.1"/>
    </source>
</evidence>
<accession>A0A369QAN5</accession>
<dbReference type="RefSeq" id="WP_115366228.1">
    <property type="nucleotide sequence ID" value="NZ_QBKA01000002.1"/>
</dbReference>
<feature type="signal peptide" evidence="1">
    <location>
        <begin position="1"/>
        <end position="23"/>
    </location>
</feature>
<evidence type="ECO:0000313" key="3">
    <source>
        <dbReference type="Proteomes" id="UP000253727"/>
    </source>
</evidence>
<evidence type="ECO:0000256" key="1">
    <source>
        <dbReference type="SAM" id="SignalP"/>
    </source>
</evidence>
<protein>
    <submittedName>
        <fullName evidence="2">Uncharacterized protein</fullName>
    </submittedName>
</protein>
<proteinExistence type="predicted"/>
<keyword evidence="3" id="KW-1185">Reference proteome</keyword>
<dbReference type="Proteomes" id="UP000253727">
    <property type="component" value="Unassembled WGS sequence"/>
</dbReference>
<dbReference type="AlphaFoldDB" id="A0A369QAN5"/>
<name>A0A369QAN5_9SPHN</name>
<comment type="caution">
    <text evidence="2">The sequence shown here is derived from an EMBL/GenBank/DDBJ whole genome shotgun (WGS) entry which is preliminary data.</text>
</comment>
<dbReference type="EMBL" id="QBKA01000002">
    <property type="protein sequence ID" value="RDC59979.1"/>
    <property type="molecule type" value="Genomic_DNA"/>
</dbReference>
<organism evidence="2 3">
    <name type="scientific">Alteripontixanthobacter maritimus</name>
    <dbReference type="NCBI Taxonomy" id="2161824"/>
    <lineage>
        <taxon>Bacteria</taxon>
        <taxon>Pseudomonadati</taxon>
        <taxon>Pseudomonadota</taxon>
        <taxon>Alphaproteobacteria</taxon>
        <taxon>Sphingomonadales</taxon>
        <taxon>Erythrobacteraceae</taxon>
        <taxon>Alteripontixanthobacter</taxon>
    </lineage>
</organism>
<keyword evidence="1" id="KW-0732">Signal</keyword>
<dbReference type="OrthoDB" id="7594050at2"/>